<sequence>MAFGVTKRLVFYCIIATLGSVIYGWEVGMLNIIFSMRSTYGVRFGTFTNNGKGEFVATPSKATRESIITPMFTFGCVFGSILAMSLMDRIGRTKPLALGSFIYTIGSLIQTFSNTIVVFCIGRFIAGIACGVTMVVSPVYIAEITPKNRRGAMGLLFNFNLQAGFFFASIADTLCLKLIKGEAQWRTAVGCQLIPAVLFMTLIWFGPETPRYLLMKNQDEKALDVLAKVREKSKNDQEVIEEYTDMRDKLKAEVTDGVVRWGQLFTNKFYLYRIALCCILQFLHMLVGVNAINYYSSQIYKDYLNIDAAKWGSWLVVINNLFVVVFSIPALKYVEKAGRRKILVLGALVLAICMFLIFLLCLILDKTGHAVFGVLCVICTYIYSVAYGWSWGSTVYVWQSEIFPLRIRSKANAIAMMFQYAGSVLVTGSVSILMKYLKYYTFLIFMAMATIAFIFSLLCIKETKGLSLEDMENLYSIDKKVNPKLRGDQDIKRDIDNAFDIKKC</sequence>
<feature type="transmembrane region" description="Helical" evidence="8">
    <location>
        <begin position="185"/>
        <end position="206"/>
    </location>
</feature>
<dbReference type="EMBL" id="MCOG01000475">
    <property type="protein sequence ID" value="ORY03590.1"/>
    <property type="molecule type" value="Genomic_DNA"/>
</dbReference>
<dbReference type="OrthoDB" id="2126484at2759"/>
<comment type="caution">
    <text evidence="10">The sequence shown here is derived from an EMBL/GenBank/DDBJ whole genome shotgun (WGS) entry which is preliminary data.</text>
</comment>
<gene>
    <name evidence="10" type="ORF">LY90DRAFT_465803</name>
</gene>
<keyword evidence="4 8" id="KW-0812">Transmembrane</keyword>
<proteinExistence type="inferred from homology"/>
<keyword evidence="3 7" id="KW-0813">Transport</keyword>
<dbReference type="InterPro" id="IPR003663">
    <property type="entry name" value="Sugar/inositol_transpt"/>
</dbReference>
<feature type="transmembrane region" description="Helical" evidence="8">
    <location>
        <begin position="9"/>
        <end position="34"/>
    </location>
</feature>
<comment type="subcellular location">
    <subcellularLocation>
        <location evidence="1">Membrane</location>
        <topology evidence="1">Multi-pass membrane protein</topology>
    </subcellularLocation>
</comment>
<feature type="transmembrane region" description="Helical" evidence="8">
    <location>
        <begin position="439"/>
        <end position="460"/>
    </location>
</feature>
<evidence type="ECO:0000256" key="3">
    <source>
        <dbReference type="ARBA" id="ARBA00022448"/>
    </source>
</evidence>
<evidence type="ECO:0000256" key="5">
    <source>
        <dbReference type="ARBA" id="ARBA00022989"/>
    </source>
</evidence>
<dbReference type="Proteomes" id="UP000193920">
    <property type="component" value="Unassembled WGS sequence"/>
</dbReference>
<evidence type="ECO:0000256" key="6">
    <source>
        <dbReference type="ARBA" id="ARBA00023136"/>
    </source>
</evidence>
<dbReference type="PROSITE" id="PS50850">
    <property type="entry name" value="MFS"/>
    <property type="match status" value="1"/>
</dbReference>
<dbReference type="PROSITE" id="PS00216">
    <property type="entry name" value="SUGAR_TRANSPORT_1"/>
    <property type="match status" value="1"/>
</dbReference>
<dbReference type="InterPro" id="IPR005828">
    <property type="entry name" value="MFS_sugar_transport-like"/>
</dbReference>
<evidence type="ECO:0000259" key="9">
    <source>
        <dbReference type="PROSITE" id="PS50850"/>
    </source>
</evidence>
<feature type="transmembrane region" description="Helical" evidence="8">
    <location>
        <begin position="370"/>
        <end position="392"/>
    </location>
</feature>
<dbReference type="PROSITE" id="PS00217">
    <property type="entry name" value="SUGAR_TRANSPORT_2"/>
    <property type="match status" value="1"/>
</dbReference>
<dbReference type="PRINTS" id="PR00171">
    <property type="entry name" value="SUGRTRNSPORT"/>
</dbReference>
<dbReference type="AlphaFoldDB" id="A0A1Y1YZW8"/>
<feature type="transmembrane region" description="Helical" evidence="8">
    <location>
        <begin position="155"/>
        <end position="179"/>
    </location>
</feature>
<evidence type="ECO:0000256" key="1">
    <source>
        <dbReference type="ARBA" id="ARBA00004141"/>
    </source>
</evidence>
<dbReference type="InterPro" id="IPR050360">
    <property type="entry name" value="MFS_Sugar_Transporters"/>
</dbReference>
<dbReference type="Pfam" id="PF00083">
    <property type="entry name" value="Sugar_tr"/>
    <property type="match status" value="1"/>
</dbReference>
<keyword evidence="6 8" id="KW-0472">Membrane</keyword>
<evidence type="ECO:0000256" key="4">
    <source>
        <dbReference type="ARBA" id="ARBA00022692"/>
    </source>
</evidence>
<keyword evidence="11" id="KW-1185">Reference proteome</keyword>
<dbReference type="STRING" id="1754190.A0A1Y1YZW8"/>
<dbReference type="InterPro" id="IPR005829">
    <property type="entry name" value="Sugar_transporter_CS"/>
</dbReference>
<dbReference type="InterPro" id="IPR036259">
    <property type="entry name" value="MFS_trans_sf"/>
</dbReference>
<evidence type="ECO:0000256" key="7">
    <source>
        <dbReference type="RuleBase" id="RU003346"/>
    </source>
</evidence>
<name>A0A1Y1YZW8_9FUNG</name>
<dbReference type="GO" id="GO:0005351">
    <property type="term" value="F:carbohydrate:proton symporter activity"/>
    <property type="evidence" value="ECO:0007669"/>
    <property type="project" value="TreeGrafter"/>
</dbReference>
<evidence type="ECO:0000256" key="2">
    <source>
        <dbReference type="ARBA" id="ARBA00010992"/>
    </source>
</evidence>
<comment type="similarity">
    <text evidence="2 7">Belongs to the major facilitator superfamily. Sugar transporter (TC 2.A.1.1) family.</text>
</comment>
<feature type="transmembrane region" description="Helical" evidence="8">
    <location>
        <begin position="67"/>
        <end position="84"/>
    </location>
</feature>
<evidence type="ECO:0000313" key="10">
    <source>
        <dbReference type="EMBL" id="ORY03590.1"/>
    </source>
</evidence>
<feature type="transmembrane region" description="Helical" evidence="8">
    <location>
        <begin position="343"/>
        <end position="364"/>
    </location>
</feature>
<feature type="transmembrane region" description="Helical" evidence="8">
    <location>
        <begin position="413"/>
        <end position="433"/>
    </location>
</feature>
<dbReference type="InterPro" id="IPR020846">
    <property type="entry name" value="MFS_dom"/>
</dbReference>
<feature type="transmembrane region" description="Helical" evidence="8">
    <location>
        <begin position="270"/>
        <end position="291"/>
    </location>
</feature>
<dbReference type="GO" id="GO:0016020">
    <property type="term" value="C:membrane"/>
    <property type="evidence" value="ECO:0007669"/>
    <property type="project" value="UniProtKB-SubCell"/>
</dbReference>
<keyword evidence="5 8" id="KW-1133">Transmembrane helix</keyword>
<organism evidence="10 11">
    <name type="scientific">Neocallimastix californiae</name>
    <dbReference type="NCBI Taxonomy" id="1754190"/>
    <lineage>
        <taxon>Eukaryota</taxon>
        <taxon>Fungi</taxon>
        <taxon>Fungi incertae sedis</taxon>
        <taxon>Chytridiomycota</taxon>
        <taxon>Chytridiomycota incertae sedis</taxon>
        <taxon>Neocallimastigomycetes</taxon>
        <taxon>Neocallimastigales</taxon>
        <taxon>Neocallimastigaceae</taxon>
        <taxon>Neocallimastix</taxon>
    </lineage>
</organism>
<feature type="transmembrane region" description="Helical" evidence="8">
    <location>
        <begin position="96"/>
        <end position="118"/>
    </location>
</feature>
<evidence type="ECO:0000313" key="11">
    <source>
        <dbReference type="Proteomes" id="UP000193920"/>
    </source>
</evidence>
<evidence type="ECO:0000256" key="8">
    <source>
        <dbReference type="SAM" id="Phobius"/>
    </source>
</evidence>
<dbReference type="PANTHER" id="PTHR48022">
    <property type="entry name" value="PLASTIDIC GLUCOSE TRANSPORTER 4"/>
    <property type="match status" value="1"/>
</dbReference>
<dbReference type="NCBIfam" id="TIGR00879">
    <property type="entry name" value="SP"/>
    <property type="match status" value="1"/>
</dbReference>
<protein>
    <submittedName>
        <fullName evidence="10">General substrate transporter</fullName>
    </submittedName>
</protein>
<feature type="domain" description="Major facilitator superfamily (MFS) profile" evidence="9">
    <location>
        <begin position="12"/>
        <end position="464"/>
    </location>
</feature>
<dbReference type="Gene3D" id="1.20.1250.20">
    <property type="entry name" value="MFS general substrate transporter like domains"/>
    <property type="match status" value="1"/>
</dbReference>
<dbReference type="SUPFAM" id="SSF103473">
    <property type="entry name" value="MFS general substrate transporter"/>
    <property type="match status" value="1"/>
</dbReference>
<reference evidence="10 11" key="1">
    <citation type="submission" date="2016-08" db="EMBL/GenBank/DDBJ databases">
        <title>A Parts List for Fungal Cellulosomes Revealed by Comparative Genomics.</title>
        <authorList>
            <consortium name="DOE Joint Genome Institute"/>
            <person name="Haitjema C.H."/>
            <person name="Gilmore S.P."/>
            <person name="Henske J.K."/>
            <person name="Solomon K.V."/>
            <person name="De Groot R."/>
            <person name="Kuo A."/>
            <person name="Mondo S.J."/>
            <person name="Salamov A.A."/>
            <person name="Labutti K."/>
            <person name="Zhao Z."/>
            <person name="Chiniquy J."/>
            <person name="Barry K."/>
            <person name="Brewer H.M."/>
            <person name="Purvine S.O."/>
            <person name="Wright A.T."/>
            <person name="Boxma B."/>
            <person name="Van Alen T."/>
            <person name="Hackstein J.H."/>
            <person name="Baker S.E."/>
            <person name="Grigoriev I.V."/>
            <person name="O'Malley M.A."/>
        </authorList>
    </citation>
    <scope>NUCLEOTIDE SEQUENCE [LARGE SCALE GENOMIC DNA]</scope>
    <source>
        <strain evidence="10 11">G1</strain>
    </source>
</reference>
<accession>A0A1Y1YZW8</accession>
<feature type="transmembrane region" description="Helical" evidence="8">
    <location>
        <begin position="311"/>
        <end position="331"/>
    </location>
</feature>
<feature type="transmembrane region" description="Helical" evidence="8">
    <location>
        <begin position="124"/>
        <end position="143"/>
    </location>
</feature>
<dbReference type="PANTHER" id="PTHR48022:SF2">
    <property type="entry name" value="PLASTIDIC GLUCOSE TRANSPORTER 4"/>
    <property type="match status" value="1"/>
</dbReference>